<dbReference type="PANTHER" id="PTHR37309:SF1">
    <property type="entry name" value="SLR0284 PROTEIN"/>
    <property type="match status" value="1"/>
</dbReference>
<accession>A0A6J4L5J4</accession>
<name>A0A6J4L5J4_9BACT</name>
<organism evidence="2">
    <name type="scientific">uncultured Gemmatimonadota bacterium</name>
    <dbReference type="NCBI Taxonomy" id="203437"/>
    <lineage>
        <taxon>Bacteria</taxon>
        <taxon>Pseudomonadati</taxon>
        <taxon>Gemmatimonadota</taxon>
        <taxon>environmental samples</taxon>
    </lineage>
</organism>
<feature type="transmembrane region" description="Helical" evidence="1">
    <location>
        <begin position="58"/>
        <end position="82"/>
    </location>
</feature>
<evidence type="ECO:0000256" key="1">
    <source>
        <dbReference type="SAM" id="Phobius"/>
    </source>
</evidence>
<dbReference type="InterPro" id="IPR007165">
    <property type="entry name" value="Phage_holin_4_2"/>
</dbReference>
<protein>
    <recommendedName>
        <fullName evidence="3">Phage holin family protein</fullName>
    </recommendedName>
</protein>
<dbReference type="Pfam" id="PF04020">
    <property type="entry name" value="Phage_holin_4_2"/>
    <property type="match status" value="1"/>
</dbReference>
<dbReference type="AlphaFoldDB" id="A0A6J4L5J4"/>
<evidence type="ECO:0008006" key="3">
    <source>
        <dbReference type="Google" id="ProtNLM"/>
    </source>
</evidence>
<feature type="transmembrane region" description="Helical" evidence="1">
    <location>
        <begin position="94"/>
        <end position="115"/>
    </location>
</feature>
<sequence>MNLLLRWIAAAAAVAAAAYFVPGIRVTGGVQTYLVVALILGVVNAVARPIVKGMSCGLIVLTLGLFLFVINAAMLWITSLVARQLGYGFYVETFTAALVGSIVITLVSWVLSLFLKDDD</sequence>
<proteinExistence type="predicted"/>
<keyword evidence="1" id="KW-0812">Transmembrane</keyword>
<dbReference type="PANTHER" id="PTHR37309">
    <property type="entry name" value="SLR0284 PROTEIN"/>
    <property type="match status" value="1"/>
</dbReference>
<gene>
    <name evidence="2" type="ORF">AVDCRST_MAG68-1975</name>
</gene>
<dbReference type="EMBL" id="CADCTW010000095">
    <property type="protein sequence ID" value="CAA9321921.1"/>
    <property type="molecule type" value="Genomic_DNA"/>
</dbReference>
<keyword evidence="1" id="KW-0472">Membrane</keyword>
<evidence type="ECO:0000313" key="2">
    <source>
        <dbReference type="EMBL" id="CAA9321921.1"/>
    </source>
</evidence>
<keyword evidence="1" id="KW-1133">Transmembrane helix</keyword>
<reference evidence="2" key="1">
    <citation type="submission" date="2020-02" db="EMBL/GenBank/DDBJ databases">
        <authorList>
            <person name="Meier V. D."/>
        </authorList>
    </citation>
    <scope>NUCLEOTIDE SEQUENCE</scope>
    <source>
        <strain evidence="2">AVDCRST_MAG68</strain>
    </source>
</reference>
<feature type="transmembrane region" description="Helical" evidence="1">
    <location>
        <begin position="33"/>
        <end position="51"/>
    </location>
</feature>